<feature type="transmembrane region" description="Helical" evidence="10">
    <location>
        <begin position="224"/>
        <end position="249"/>
    </location>
</feature>
<dbReference type="GO" id="GO:0032979">
    <property type="term" value="P:protein insertion into mitochondrial inner membrane from matrix"/>
    <property type="evidence" value="ECO:0007669"/>
    <property type="project" value="TreeGrafter"/>
</dbReference>
<name>A0A5E4ND13_9HEMI</name>
<evidence type="ECO:0000256" key="10">
    <source>
        <dbReference type="SAM" id="Phobius"/>
    </source>
</evidence>
<keyword evidence="7" id="KW-0496">Mitochondrion</keyword>
<proteinExistence type="inferred from homology"/>
<comment type="subcellular location">
    <subcellularLocation>
        <location evidence="9">Membrane</location>
        <topology evidence="9">Multi-pass membrane protein</topology>
    </subcellularLocation>
    <subcellularLocation>
        <location evidence="1">Mitochondrion inner membrane</location>
        <topology evidence="1">Multi-pass membrane protein</topology>
    </subcellularLocation>
</comment>
<dbReference type="PANTHER" id="PTHR12428">
    <property type="entry name" value="OXA1"/>
    <property type="match status" value="1"/>
</dbReference>
<evidence type="ECO:0000313" key="12">
    <source>
        <dbReference type="EMBL" id="VVC39481.1"/>
    </source>
</evidence>
<evidence type="ECO:0000256" key="4">
    <source>
        <dbReference type="ARBA" id="ARBA00022792"/>
    </source>
</evidence>
<feature type="transmembrane region" description="Helical" evidence="10">
    <location>
        <begin position="147"/>
        <end position="167"/>
    </location>
</feature>
<dbReference type="InterPro" id="IPR001708">
    <property type="entry name" value="YidC/ALB3/OXA1/COX18"/>
</dbReference>
<evidence type="ECO:0000256" key="1">
    <source>
        <dbReference type="ARBA" id="ARBA00004448"/>
    </source>
</evidence>
<gene>
    <name evidence="12" type="ORF">CINCED_3A023736</name>
</gene>
<protein>
    <submittedName>
        <fullName evidence="12">Membrane insertase OXA1/ALB3/YidC,Membrane insertase YidC/Oxa1, C-terminal</fullName>
    </submittedName>
</protein>
<accession>A0A5E4ND13</accession>
<evidence type="ECO:0000259" key="11">
    <source>
        <dbReference type="Pfam" id="PF02096"/>
    </source>
</evidence>
<evidence type="ECO:0000256" key="6">
    <source>
        <dbReference type="ARBA" id="ARBA00022989"/>
    </source>
</evidence>
<evidence type="ECO:0000313" key="13">
    <source>
        <dbReference type="Proteomes" id="UP000325440"/>
    </source>
</evidence>
<dbReference type="AlphaFoldDB" id="A0A5E4ND13"/>
<evidence type="ECO:0000256" key="3">
    <source>
        <dbReference type="ARBA" id="ARBA00022692"/>
    </source>
</evidence>
<dbReference type="InterPro" id="IPR028055">
    <property type="entry name" value="YidC/Oxa/ALB_C"/>
</dbReference>
<evidence type="ECO:0000256" key="7">
    <source>
        <dbReference type="ARBA" id="ARBA00023128"/>
    </source>
</evidence>
<evidence type="ECO:0000256" key="2">
    <source>
        <dbReference type="ARBA" id="ARBA00009877"/>
    </source>
</evidence>
<keyword evidence="6 10" id="KW-1133">Transmembrane helix</keyword>
<dbReference type="GO" id="GO:0032977">
    <property type="term" value="F:membrane insertase activity"/>
    <property type="evidence" value="ECO:0007669"/>
    <property type="project" value="InterPro"/>
</dbReference>
<reference evidence="12 13" key="1">
    <citation type="submission" date="2019-08" db="EMBL/GenBank/DDBJ databases">
        <authorList>
            <person name="Alioto T."/>
            <person name="Alioto T."/>
            <person name="Gomez Garrido J."/>
        </authorList>
    </citation>
    <scope>NUCLEOTIDE SEQUENCE [LARGE SCALE GENOMIC DNA]</scope>
</reference>
<keyword evidence="4" id="KW-0999">Mitochondrion inner membrane</keyword>
<keyword evidence="3 9" id="KW-0812">Transmembrane</keyword>
<feature type="transmembrane region" description="Helical" evidence="10">
    <location>
        <begin position="269"/>
        <end position="288"/>
    </location>
</feature>
<dbReference type="Pfam" id="PF02096">
    <property type="entry name" value="60KD_IMP"/>
    <property type="match status" value="1"/>
</dbReference>
<dbReference type="OrthoDB" id="2148490at2759"/>
<evidence type="ECO:0000256" key="5">
    <source>
        <dbReference type="ARBA" id="ARBA00022946"/>
    </source>
</evidence>
<keyword evidence="13" id="KW-1185">Reference proteome</keyword>
<dbReference type="CDD" id="cd20069">
    <property type="entry name" value="5TM_Oxa1-like"/>
    <property type="match status" value="1"/>
</dbReference>
<comment type="similarity">
    <text evidence="2 9">Belongs to the OXA1/ALB3/YidC family.</text>
</comment>
<dbReference type="GO" id="GO:0005743">
    <property type="term" value="C:mitochondrial inner membrane"/>
    <property type="evidence" value="ECO:0007669"/>
    <property type="project" value="UniProtKB-SubCell"/>
</dbReference>
<keyword evidence="5" id="KW-0809">Transit peptide</keyword>
<dbReference type="NCBIfam" id="TIGR03592">
    <property type="entry name" value="yidC_oxa1_cterm"/>
    <property type="match status" value="1"/>
</dbReference>
<keyword evidence="8 10" id="KW-0472">Membrane</keyword>
<dbReference type="EMBL" id="CABPRJ010001895">
    <property type="protein sequence ID" value="VVC39481.1"/>
    <property type="molecule type" value="Genomic_DNA"/>
</dbReference>
<feature type="domain" description="Membrane insertase YidC/Oxa/ALB C-terminal" evidence="11">
    <location>
        <begin position="147"/>
        <end position="344"/>
    </location>
</feature>
<organism evidence="12 13">
    <name type="scientific">Cinara cedri</name>
    <dbReference type="NCBI Taxonomy" id="506608"/>
    <lineage>
        <taxon>Eukaryota</taxon>
        <taxon>Metazoa</taxon>
        <taxon>Ecdysozoa</taxon>
        <taxon>Arthropoda</taxon>
        <taxon>Hexapoda</taxon>
        <taxon>Insecta</taxon>
        <taxon>Pterygota</taxon>
        <taxon>Neoptera</taxon>
        <taxon>Paraneoptera</taxon>
        <taxon>Hemiptera</taxon>
        <taxon>Sternorrhyncha</taxon>
        <taxon>Aphidomorpha</taxon>
        <taxon>Aphidoidea</taxon>
        <taxon>Aphididae</taxon>
        <taxon>Lachninae</taxon>
        <taxon>Cinara</taxon>
    </lineage>
</organism>
<sequence>MSYSKVLHKSRLFTTLLQKPMIGQTCNFHRFSNTTFKLVSLAPKKFLTPDLKHLTATSFTFIRHSSGESHVESTLANNNKESVDLTDDVIPDAPEVPVETTSVEQVEIVLNALGEQTIQSAGLGSYTPVGFLQYALEYLHVTCGLPWWGAIIAGTTILRLLVFPFVVSSQRHTVKMNNNMPQIQAYQEKMTEARLHGNPYEMARASQELMLFMKTHQVNPLKGMILPAVQFPIFLSMFLGLRGMANLPLESFKYGGLWWFTDITVPDQFFILPVLTVMTLGLTLELGADIGKLTSTNVGFGKYLKYGIRLLPIIVFPFIVNFPCAVCLYWASTNFISLGQVMFLKIPSVRNYFNIEKKRVVELTQKKKKGVVGEFKESWKNMQVVKEIEERERLDHMKFIQAGRAAPVKTFKYNPKVTGGLKKEV</sequence>
<feature type="transmembrane region" description="Helical" evidence="10">
    <location>
        <begin position="309"/>
        <end position="331"/>
    </location>
</feature>
<dbReference type="PANTHER" id="PTHR12428:SF66">
    <property type="entry name" value="MITOCHONDRIAL INNER MEMBRANE PROTEIN OXA1L"/>
    <property type="match status" value="1"/>
</dbReference>
<evidence type="ECO:0000256" key="8">
    <source>
        <dbReference type="ARBA" id="ARBA00023136"/>
    </source>
</evidence>
<evidence type="ECO:0000256" key="9">
    <source>
        <dbReference type="RuleBase" id="RU003945"/>
    </source>
</evidence>
<dbReference type="Proteomes" id="UP000325440">
    <property type="component" value="Unassembled WGS sequence"/>
</dbReference>